<dbReference type="EMBL" id="QLUZ01000002">
    <property type="protein sequence ID" value="RAQ15158.1"/>
    <property type="molecule type" value="Genomic_DNA"/>
</dbReference>
<feature type="domain" description="Solute-binding protein family 3/N-terminal" evidence="4">
    <location>
        <begin position="13"/>
        <end position="245"/>
    </location>
</feature>
<keyword evidence="2" id="KW-0813">Transport</keyword>
<keyword evidence="3" id="KW-0732">Signal</keyword>
<organism evidence="5 6">
    <name type="scientific">Burkholderia cepacia</name>
    <name type="common">Pseudomonas cepacia</name>
    <dbReference type="NCBI Taxonomy" id="292"/>
    <lineage>
        <taxon>Bacteria</taxon>
        <taxon>Pseudomonadati</taxon>
        <taxon>Pseudomonadota</taxon>
        <taxon>Betaproteobacteria</taxon>
        <taxon>Burkholderiales</taxon>
        <taxon>Burkholderiaceae</taxon>
        <taxon>Burkholderia</taxon>
        <taxon>Burkholderia cepacia complex</taxon>
    </lineage>
</organism>
<dbReference type="Pfam" id="PF00497">
    <property type="entry name" value="SBP_bac_3"/>
    <property type="match status" value="1"/>
</dbReference>
<proteinExistence type="inferred from homology"/>
<dbReference type="GO" id="GO:0030288">
    <property type="term" value="C:outer membrane-bounded periplasmic space"/>
    <property type="evidence" value="ECO:0007669"/>
    <property type="project" value="TreeGrafter"/>
</dbReference>
<sequence>MPESTLDKLEHGTIRVGFQRHTPPFSYASGDSFAPIGYSVALFEQILERIRGRLGLGHVEVIPVEVTSATRLDLLERGFIDIECGSTTITAERQKSALFSRPIFHTSHRILTRDAMDSSQLASSGMIVVTGIESSTSHAALLAEPSLPFRFKFSGCPDIFSAFERFRNDHRTHAMVADEVILRSLLARSGAAGQQLLPNCLGGECYGFLMRKDDAAFRTLVDEELDAFFNGPGFAPLYEAWFIRELPDLGFSLDLSMSEALLNMVRTRAASAR</sequence>
<dbReference type="GO" id="GO:0005576">
    <property type="term" value="C:extracellular region"/>
    <property type="evidence" value="ECO:0007669"/>
    <property type="project" value="TreeGrafter"/>
</dbReference>
<dbReference type="AlphaFoldDB" id="A0AAQ0FHC8"/>
<dbReference type="Gene3D" id="3.40.190.10">
    <property type="entry name" value="Periplasmic binding protein-like II"/>
    <property type="match status" value="2"/>
</dbReference>
<dbReference type="PANTHER" id="PTHR30085">
    <property type="entry name" value="AMINO ACID ABC TRANSPORTER PERMEASE"/>
    <property type="match status" value="1"/>
</dbReference>
<evidence type="ECO:0000259" key="4">
    <source>
        <dbReference type="SMART" id="SM00062"/>
    </source>
</evidence>
<dbReference type="InterPro" id="IPR001638">
    <property type="entry name" value="Solute-binding_3/MltF_N"/>
</dbReference>
<comment type="similarity">
    <text evidence="1">Belongs to the bacterial solute-binding protein 3 family.</text>
</comment>
<comment type="caution">
    <text evidence="5">The sequence shown here is derived from an EMBL/GenBank/DDBJ whole genome shotgun (WGS) entry which is preliminary data.</text>
</comment>
<evidence type="ECO:0000313" key="6">
    <source>
        <dbReference type="Proteomes" id="UP000248899"/>
    </source>
</evidence>
<evidence type="ECO:0000256" key="3">
    <source>
        <dbReference type="ARBA" id="ARBA00022729"/>
    </source>
</evidence>
<dbReference type="PANTHER" id="PTHR30085:SF2">
    <property type="entry name" value="GLUTAMATE_ASPARTATE IMPORT SOLUTE-BINDING PROTEIN"/>
    <property type="match status" value="1"/>
</dbReference>
<dbReference type="SUPFAM" id="SSF53850">
    <property type="entry name" value="Periplasmic binding protein-like II"/>
    <property type="match status" value="1"/>
</dbReference>
<evidence type="ECO:0000256" key="2">
    <source>
        <dbReference type="ARBA" id="ARBA00022448"/>
    </source>
</evidence>
<evidence type="ECO:0000313" key="5">
    <source>
        <dbReference type="EMBL" id="RAQ15158.1"/>
    </source>
</evidence>
<dbReference type="GO" id="GO:0006865">
    <property type="term" value="P:amino acid transport"/>
    <property type="evidence" value="ECO:0007669"/>
    <property type="project" value="TreeGrafter"/>
</dbReference>
<dbReference type="InterPro" id="IPR051455">
    <property type="entry name" value="Bact_solute-bind_prot3"/>
</dbReference>
<gene>
    <name evidence="5" type="ORF">DPR02_03885</name>
</gene>
<accession>A0AAQ0FHC8</accession>
<dbReference type="Proteomes" id="UP000248899">
    <property type="component" value="Unassembled WGS sequence"/>
</dbReference>
<reference evidence="5 6" key="1">
    <citation type="submission" date="2018-06" db="EMBL/GenBank/DDBJ databases">
        <title>Towards the identification of Burkholderia cepacia strain which caused fatal septicemia.</title>
        <authorList>
            <person name="Bui L.A.T."/>
            <person name="Zakharova I.B."/>
            <person name="Shpak I.M."/>
            <person name="Teteryatnikova N."/>
            <person name="Ustinov D.V."/>
            <person name="Kuzyutina Y.A."/>
            <person name="Nguyen H.N."/>
            <person name="Antonov A.S."/>
            <person name="Avdyusheva E.F."/>
            <person name="Victorov D.V."/>
        </authorList>
    </citation>
    <scope>NUCLEOTIDE SEQUENCE [LARGE SCALE GENOMIC DNA]</scope>
    <source>
        <strain evidence="5 6">PT02</strain>
    </source>
</reference>
<protein>
    <recommendedName>
        <fullName evidence="4">Solute-binding protein family 3/N-terminal domain-containing protein</fullName>
    </recommendedName>
</protein>
<dbReference type="SMART" id="SM00062">
    <property type="entry name" value="PBPb"/>
    <property type="match status" value="1"/>
</dbReference>
<name>A0AAQ0FHC8_BURCE</name>
<evidence type="ECO:0000256" key="1">
    <source>
        <dbReference type="ARBA" id="ARBA00010333"/>
    </source>
</evidence>